<protein>
    <recommendedName>
        <fullName evidence="1">G domain-containing protein</fullName>
    </recommendedName>
</protein>
<dbReference type="InParanoid" id="A0A409WA24"/>
<evidence type="ECO:0000313" key="2">
    <source>
        <dbReference type="EMBL" id="PPQ75354.1"/>
    </source>
</evidence>
<evidence type="ECO:0000259" key="1">
    <source>
        <dbReference type="Pfam" id="PF01926"/>
    </source>
</evidence>
<dbReference type="STRING" id="181874.A0A409WA24"/>
<dbReference type="CDD" id="cd00882">
    <property type="entry name" value="Ras_like_GTPase"/>
    <property type="match status" value="1"/>
</dbReference>
<dbReference type="InterPro" id="IPR027417">
    <property type="entry name" value="P-loop_NTPase"/>
</dbReference>
<dbReference type="InterPro" id="IPR006073">
    <property type="entry name" value="GTP-bd"/>
</dbReference>
<reference evidence="2 3" key="1">
    <citation type="journal article" date="2018" name="Evol. Lett.">
        <title>Horizontal gene cluster transfer increased hallucinogenic mushroom diversity.</title>
        <authorList>
            <person name="Reynolds H.T."/>
            <person name="Vijayakumar V."/>
            <person name="Gluck-Thaler E."/>
            <person name="Korotkin H.B."/>
            <person name="Matheny P.B."/>
            <person name="Slot J.C."/>
        </authorList>
    </citation>
    <scope>NUCLEOTIDE SEQUENCE [LARGE SCALE GENOMIC DNA]</scope>
    <source>
        <strain evidence="2 3">2629</strain>
    </source>
</reference>
<dbReference type="AlphaFoldDB" id="A0A409WA24"/>
<dbReference type="Proteomes" id="UP000284842">
    <property type="component" value="Unassembled WGS sequence"/>
</dbReference>
<comment type="caution">
    <text evidence="2">The sequence shown here is derived from an EMBL/GenBank/DDBJ whole genome shotgun (WGS) entry which is preliminary data.</text>
</comment>
<dbReference type="SUPFAM" id="SSF52540">
    <property type="entry name" value="P-loop containing nucleoside triphosphate hydrolases"/>
    <property type="match status" value="1"/>
</dbReference>
<gene>
    <name evidence="2" type="ORF">CVT24_013161</name>
</gene>
<keyword evidence="3" id="KW-1185">Reference proteome</keyword>
<dbReference type="GO" id="GO:0005525">
    <property type="term" value="F:GTP binding"/>
    <property type="evidence" value="ECO:0007669"/>
    <property type="project" value="InterPro"/>
</dbReference>
<dbReference type="OrthoDB" id="8954335at2759"/>
<dbReference type="PANTHER" id="PTHR32046">
    <property type="entry name" value="G DOMAIN-CONTAINING PROTEIN"/>
    <property type="match status" value="1"/>
</dbReference>
<dbReference type="Pfam" id="PF01926">
    <property type="entry name" value="MMR_HSR1"/>
    <property type="match status" value="1"/>
</dbReference>
<proteinExistence type="predicted"/>
<accession>A0A409WA24</accession>
<dbReference type="EMBL" id="NHTK01005680">
    <property type="protein sequence ID" value="PPQ75354.1"/>
    <property type="molecule type" value="Genomic_DNA"/>
</dbReference>
<feature type="domain" description="G" evidence="1">
    <location>
        <begin position="82"/>
        <end position="160"/>
    </location>
</feature>
<name>A0A409WA24_9AGAR</name>
<organism evidence="2 3">
    <name type="scientific">Panaeolus cyanescens</name>
    <dbReference type="NCBI Taxonomy" id="181874"/>
    <lineage>
        <taxon>Eukaryota</taxon>
        <taxon>Fungi</taxon>
        <taxon>Dikarya</taxon>
        <taxon>Basidiomycota</taxon>
        <taxon>Agaricomycotina</taxon>
        <taxon>Agaricomycetes</taxon>
        <taxon>Agaricomycetidae</taxon>
        <taxon>Agaricales</taxon>
        <taxon>Agaricineae</taxon>
        <taxon>Galeropsidaceae</taxon>
        <taxon>Panaeolus</taxon>
    </lineage>
</organism>
<evidence type="ECO:0000313" key="3">
    <source>
        <dbReference type="Proteomes" id="UP000284842"/>
    </source>
</evidence>
<sequence length="423" mass="47222">MVLPCKIPPTTGSNDFNEKPSNGDFGIYKTITLADTSMTSRGVAKYPGTQRHPADKCIVNGFTSVEPWASQGTANPSLMAFILLIGPTGSGKSSFIEALAGYKSLGIAGDQLESVTKEVQAYKLLNFKWKGKDVCLIDTPGFLDNRISELAVIDKISRWIEKNAQCVGINRIFYFDRITDTRMTAGRKRSLSVLQAILKTGSDYLEPECRHVIHVTTMWNQISGSGHLTRAVRRFEELRISPELWNSAGLHYVSLARFNGSAFSAKAILDRRGLTGPPFTFFASDWEMPLNPNLSSFIHFSPQSFDLKQQTMLASALCHIVRQRIIMEKETLAALISETCDAMDLPVGVPRDSELIDLLLAQQEVIKNILCDLQDELNSIPRESLNNHAHSNPHKRGIKKKIFRIFPTKLFHFGVTPNLREHS</sequence>
<dbReference type="Gene3D" id="3.40.50.300">
    <property type="entry name" value="P-loop containing nucleotide triphosphate hydrolases"/>
    <property type="match status" value="1"/>
</dbReference>